<keyword evidence="3" id="KW-1185">Reference proteome</keyword>
<accession>A0A2W2BUE2</accession>
<dbReference type="PANTHER" id="PTHR43245:SF23">
    <property type="entry name" value="NAD(P)-BINDING DOMAIN-CONTAINING PROTEIN"/>
    <property type="match status" value="1"/>
</dbReference>
<dbReference type="AlphaFoldDB" id="A0A2W2BUE2"/>
<dbReference type="RefSeq" id="WP_111258681.1">
    <property type="nucleotide sequence ID" value="NZ_POTW01000154.1"/>
</dbReference>
<dbReference type="Pfam" id="PF01370">
    <property type="entry name" value="Epimerase"/>
    <property type="match status" value="1"/>
</dbReference>
<name>A0A2W2BUE2_9ACTN</name>
<dbReference type="Proteomes" id="UP000248764">
    <property type="component" value="Unassembled WGS sequence"/>
</dbReference>
<gene>
    <name evidence="2" type="ORF">C1I92_32000</name>
</gene>
<protein>
    <submittedName>
        <fullName evidence="2">NAD-dependent dehydratase</fullName>
    </submittedName>
</protein>
<evidence type="ECO:0000313" key="2">
    <source>
        <dbReference type="EMBL" id="PZF79277.1"/>
    </source>
</evidence>
<dbReference type="CDD" id="cd08946">
    <property type="entry name" value="SDR_e"/>
    <property type="match status" value="1"/>
</dbReference>
<reference evidence="2 3" key="1">
    <citation type="submission" date="2018-01" db="EMBL/GenBank/DDBJ databases">
        <title>Draft genome sequence of Jiangella sp. GTF31.</title>
        <authorList>
            <person name="Sahin N."/>
            <person name="Ay H."/>
            <person name="Saygin H."/>
        </authorList>
    </citation>
    <scope>NUCLEOTIDE SEQUENCE [LARGE SCALE GENOMIC DNA]</scope>
    <source>
        <strain evidence="2 3">GTF31</strain>
    </source>
</reference>
<dbReference type="Gene3D" id="3.40.50.720">
    <property type="entry name" value="NAD(P)-binding Rossmann-like Domain"/>
    <property type="match status" value="1"/>
</dbReference>
<comment type="caution">
    <text evidence="2">The sequence shown here is derived from an EMBL/GenBank/DDBJ whole genome shotgun (WGS) entry which is preliminary data.</text>
</comment>
<evidence type="ECO:0000313" key="3">
    <source>
        <dbReference type="Proteomes" id="UP000248764"/>
    </source>
</evidence>
<dbReference type="PANTHER" id="PTHR43245">
    <property type="entry name" value="BIFUNCTIONAL POLYMYXIN RESISTANCE PROTEIN ARNA"/>
    <property type="match status" value="1"/>
</dbReference>
<proteinExistence type="predicted"/>
<evidence type="ECO:0000259" key="1">
    <source>
        <dbReference type="Pfam" id="PF01370"/>
    </source>
</evidence>
<dbReference type="InterPro" id="IPR036291">
    <property type="entry name" value="NAD(P)-bd_dom_sf"/>
</dbReference>
<dbReference type="InterPro" id="IPR001509">
    <property type="entry name" value="Epimerase_deHydtase"/>
</dbReference>
<feature type="domain" description="NAD-dependent epimerase/dehydratase" evidence="1">
    <location>
        <begin position="3"/>
        <end position="236"/>
    </location>
</feature>
<dbReference type="InterPro" id="IPR050177">
    <property type="entry name" value="Lipid_A_modif_metabolic_enz"/>
</dbReference>
<dbReference type="EMBL" id="POTW01000154">
    <property type="protein sequence ID" value="PZF79277.1"/>
    <property type="molecule type" value="Genomic_DNA"/>
</dbReference>
<dbReference type="SUPFAM" id="SSF51735">
    <property type="entry name" value="NAD(P)-binding Rossmann-fold domains"/>
    <property type="match status" value="1"/>
</dbReference>
<sequence>MRILVTGHDGYIGTVLVPLFQQAGHEVVGVDNGLFSACAFAPDRAKPDAELRLDIRDLREEHFEGVDAVVHLAGISNDPVGDLNPATTYDINHLATVHVARTAKAAGVPRFAFSSSCSIYGAHGDDVLDESAEFYPVTPYGESKVLSERDLTALADDDFSPTFLRNATAYGVSPRLRGDLVVNNLTGYAVTTGQVLLKSDGTPWRPLVHIEDIARAFLAVVEAPRDLVHLKAYNVGRTDETYRIREVAEIVAEVVPDSVVSFAPGAGPDKRNYRVDCSLIARELPAFQPQWTVRRGVEELYAAYLETGLTEDDLTGSRLQRIKHIKAQQESGLVDEQLRVTTLNGATHV</sequence>
<organism evidence="2 3">
    <name type="scientific">Jiangella anatolica</name>
    <dbReference type="NCBI Taxonomy" id="2670374"/>
    <lineage>
        <taxon>Bacteria</taxon>
        <taxon>Bacillati</taxon>
        <taxon>Actinomycetota</taxon>
        <taxon>Actinomycetes</taxon>
        <taxon>Jiangellales</taxon>
        <taxon>Jiangellaceae</taxon>
        <taxon>Jiangella</taxon>
    </lineage>
</organism>